<dbReference type="EMBL" id="CP015124">
    <property type="protein sequence ID" value="ANP36980.1"/>
    <property type="molecule type" value="Genomic_DNA"/>
</dbReference>
<dbReference type="AlphaFoldDB" id="A0A1B0ZS97"/>
<evidence type="ECO:0008006" key="3">
    <source>
        <dbReference type="Google" id="ProtNLM"/>
    </source>
</evidence>
<dbReference type="GO" id="GO:0019867">
    <property type="term" value="C:outer membrane"/>
    <property type="evidence" value="ECO:0007669"/>
    <property type="project" value="InterPro"/>
</dbReference>
<reference evidence="1 2" key="1">
    <citation type="submission" date="2016-04" db="EMBL/GenBank/DDBJ databases">
        <authorList>
            <person name="Evans L.H."/>
            <person name="Alamgir A."/>
            <person name="Owens N."/>
            <person name="Weber N.D."/>
            <person name="Virtaneva K."/>
            <person name="Barbian K."/>
            <person name="Babar A."/>
            <person name="Rosenke K."/>
        </authorList>
    </citation>
    <scope>NUCLEOTIDE SEQUENCE [LARGE SCALE GENOMIC DNA]</scope>
    <source>
        <strain evidence="1 2">JL2886</strain>
    </source>
</reference>
<dbReference type="Pfam" id="PF04390">
    <property type="entry name" value="LptE"/>
    <property type="match status" value="1"/>
</dbReference>
<dbReference type="RefSeq" id="WP_065271868.1">
    <property type="nucleotide sequence ID" value="NZ_CP015124.1"/>
</dbReference>
<protein>
    <recommendedName>
        <fullName evidence="3">Lipoprotein</fullName>
    </recommendedName>
</protein>
<gene>
    <name evidence="1" type="ORF">JL2886_02086</name>
</gene>
<dbReference type="PROSITE" id="PS51257">
    <property type="entry name" value="PROKAR_LIPOPROTEIN"/>
    <property type="match status" value="1"/>
</dbReference>
<dbReference type="OrthoDB" id="7629596at2"/>
<dbReference type="Gene3D" id="3.30.160.150">
    <property type="entry name" value="Lipoprotein like domain"/>
    <property type="match status" value="1"/>
</dbReference>
<dbReference type="Proteomes" id="UP000092565">
    <property type="component" value="Chromosome"/>
</dbReference>
<evidence type="ECO:0000313" key="2">
    <source>
        <dbReference type="Proteomes" id="UP000092565"/>
    </source>
</evidence>
<dbReference type="GO" id="GO:0043165">
    <property type="term" value="P:Gram-negative-bacterium-type cell outer membrane assembly"/>
    <property type="evidence" value="ECO:0007669"/>
    <property type="project" value="InterPro"/>
</dbReference>
<dbReference type="PATRIC" id="fig|60890.4.peg.2022"/>
<evidence type="ECO:0000313" key="1">
    <source>
        <dbReference type="EMBL" id="ANP36980.1"/>
    </source>
</evidence>
<organism evidence="1 2">
    <name type="scientific">Phaeobacter gallaeciensis</name>
    <dbReference type="NCBI Taxonomy" id="60890"/>
    <lineage>
        <taxon>Bacteria</taxon>
        <taxon>Pseudomonadati</taxon>
        <taxon>Pseudomonadota</taxon>
        <taxon>Alphaproteobacteria</taxon>
        <taxon>Rhodobacterales</taxon>
        <taxon>Roseobacteraceae</taxon>
        <taxon>Phaeobacter</taxon>
    </lineage>
</organism>
<dbReference type="InterPro" id="IPR007485">
    <property type="entry name" value="LPS_assembly_LptE"/>
</dbReference>
<sequence>MSLPDPRHILALPLVLLLGLAACGFTPVYAPGGTGAALYGKIAIQSPEEIKTDNEVNAYLLVRNLEERLGRASGSDYRLDLSLRTRSEGQAITAGNETTRYSIVGVASYSLFRLSDGIIVASGSEDAFTGYSATGSTVETLAGERDANARLMQILADQITARVLTTADLAAAAPTAE</sequence>
<name>A0A1B0ZS97_9RHOB</name>
<keyword evidence="2" id="KW-1185">Reference proteome</keyword>
<accession>A0A1B0ZS97</accession>
<proteinExistence type="predicted"/>